<dbReference type="InterPro" id="IPR029787">
    <property type="entry name" value="Nucleotide_cyclase"/>
</dbReference>
<evidence type="ECO:0000313" key="7">
    <source>
        <dbReference type="Proteomes" id="UP000242258"/>
    </source>
</evidence>
<dbReference type="InterPro" id="IPR000160">
    <property type="entry name" value="GGDEF_dom"/>
</dbReference>
<dbReference type="Pfam" id="PF07696">
    <property type="entry name" value="7TMR-DISMED2"/>
    <property type="match status" value="1"/>
</dbReference>
<dbReference type="CDD" id="cd00130">
    <property type="entry name" value="PAS"/>
    <property type="match status" value="1"/>
</dbReference>
<dbReference type="InterPro" id="IPR035965">
    <property type="entry name" value="PAS-like_dom_sf"/>
</dbReference>
<dbReference type="PROSITE" id="PS50113">
    <property type="entry name" value="PAC"/>
    <property type="match status" value="1"/>
</dbReference>
<dbReference type="SMART" id="SM00052">
    <property type="entry name" value="EAL"/>
    <property type="match status" value="1"/>
</dbReference>
<dbReference type="InterPro" id="IPR000700">
    <property type="entry name" value="PAS-assoc_C"/>
</dbReference>
<dbReference type="NCBIfam" id="TIGR00229">
    <property type="entry name" value="sensory_box"/>
    <property type="match status" value="1"/>
</dbReference>
<feature type="domain" description="PAS" evidence="2">
    <location>
        <begin position="390"/>
        <end position="466"/>
    </location>
</feature>
<dbReference type="InterPro" id="IPR011623">
    <property type="entry name" value="7TMR_DISM_rcpt_extracell_dom1"/>
</dbReference>
<feature type="transmembrane region" description="Helical" evidence="1">
    <location>
        <begin position="202"/>
        <end position="228"/>
    </location>
</feature>
<dbReference type="CDD" id="cd01948">
    <property type="entry name" value="EAL"/>
    <property type="match status" value="1"/>
</dbReference>
<dbReference type="Gene3D" id="3.30.70.270">
    <property type="match status" value="1"/>
</dbReference>
<dbReference type="InterPro" id="IPR011622">
    <property type="entry name" value="7TMR_DISM_rcpt_extracell_dom2"/>
</dbReference>
<evidence type="ECO:0000259" key="3">
    <source>
        <dbReference type="PROSITE" id="PS50113"/>
    </source>
</evidence>
<dbReference type="Pfam" id="PF07695">
    <property type="entry name" value="7TMR-DISM_7TM"/>
    <property type="match status" value="1"/>
</dbReference>
<keyword evidence="1" id="KW-1133">Transmembrane helix</keyword>
<feature type="transmembrane region" description="Helical" evidence="1">
    <location>
        <begin position="325"/>
        <end position="346"/>
    </location>
</feature>
<dbReference type="SUPFAM" id="SSF55785">
    <property type="entry name" value="PYP-like sensor domain (PAS domain)"/>
    <property type="match status" value="1"/>
</dbReference>
<comment type="caution">
    <text evidence="6">The sequence shown here is derived from an EMBL/GenBank/DDBJ whole genome shotgun (WGS) entry which is preliminary data.</text>
</comment>
<dbReference type="InterPro" id="IPR035919">
    <property type="entry name" value="EAL_sf"/>
</dbReference>
<dbReference type="OrthoDB" id="9787514at2"/>
<dbReference type="NCBIfam" id="TIGR00254">
    <property type="entry name" value="GGDEF"/>
    <property type="match status" value="1"/>
</dbReference>
<keyword evidence="1" id="KW-0812">Transmembrane</keyword>
<keyword evidence="1" id="KW-0472">Membrane</keyword>
<dbReference type="CDD" id="cd01949">
    <property type="entry name" value="GGDEF"/>
    <property type="match status" value="1"/>
</dbReference>
<dbReference type="Gene3D" id="3.20.20.450">
    <property type="entry name" value="EAL domain"/>
    <property type="match status" value="1"/>
</dbReference>
<dbReference type="PANTHER" id="PTHR44757">
    <property type="entry name" value="DIGUANYLATE CYCLASE DGCP"/>
    <property type="match status" value="1"/>
</dbReference>
<name>A0A1E7QA29_9GAMM</name>
<evidence type="ECO:0000256" key="1">
    <source>
        <dbReference type="SAM" id="Phobius"/>
    </source>
</evidence>
<feature type="transmembrane region" description="Helical" evidence="1">
    <location>
        <begin position="234"/>
        <end position="253"/>
    </location>
</feature>
<dbReference type="AlphaFoldDB" id="A0A1E7QA29"/>
<dbReference type="PROSITE" id="PS50883">
    <property type="entry name" value="EAL"/>
    <property type="match status" value="1"/>
</dbReference>
<gene>
    <name evidence="6" type="ORF">BI198_04320</name>
</gene>
<dbReference type="SMART" id="SM00267">
    <property type="entry name" value="GGDEF"/>
    <property type="match status" value="1"/>
</dbReference>
<dbReference type="Pfam" id="PF00563">
    <property type="entry name" value="EAL"/>
    <property type="match status" value="1"/>
</dbReference>
<dbReference type="InterPro" id="IPR001610">
    <property type="entry name" value="PAC"/>
</dbReference>
<dbReference type="PROSITE" id="PS50887">
    <property type="entry name" value="GGDEF"/>
    <property type="match status" value="1"/>
</dbReference>
<feature type="domain" description="PAC" evidence="3">
    <location>
        <begin position="465"/>
        <end position="517"/>
    </location>
</feature>
<dbReference type="PROSITE" id="PS50112">
    <property type="entry name" value="PAS"/>
    <property type="match status" value="1"/>
</dbReference>
<reference evidence="7" key="1">
    <citation type="submission" date="2016-09" db="EMBL/GenBank/DDBJ databases">
        <authorList>
            <person name="Wan X."/>
            <person name="Hou S."/>
        </authorList>
    </citation>
    <scope>NUCLEOTIDE SEQUENCE [LARGE SCALE GENOMIC DNA]</scope>
    <source>
        <strain evidence="7">KH87</strain>
    </source>
</reference>
<accession>A0A1E7QA29</accession>
<dbReference type="Gene3D" id="3.30.450.20">
    <property type="entry name" value="PAS domain"/>
    <property type="match status" value="1"/>
</dbReference>
<feature type="domain" description="GGDEF" evidence="5">
    <location>
        <begin position="547"/>
        <end position="680"/>
    </location>
</feature>
<feature type="domain" description="EAL" evidence="4">
    <location>
        <begin position="691"/>
        <end position="940"/>
    </location>
</feature>
<feature type="transmembrane region" description="Helical" evidence="1">
    <location>
        <begin position="352"/>
        <end position="372"/>
    </location>
</feature>
<dbReference type="SUPFAM" id="SSF55073">
    <property type="entry name" value="Nucleotide cyclase"/>
    <property type="match status" value="1"/>
</dbReference>
<dbReference type="InterPro" id="IPR052155">
    <property type="entry name" value="Biofilm_reg_signaling"/>
</dbReference>
<dbReference type="SUPFAM" id="SSF141868">
    <property type="entry name" value="EAL domain-like"/>
    <property type="match status" value="1"/>
</dbReference>
<dbReference type="SMART" id="SM00086">
    <property type="entry name" value="PAC"/>
    <property type="match status" value="1"/>
</dbReference>
<proteinExistence type="predicted"/>
<dbReference type="EMBL" id="MKEK01000001">
    <property type="protein sequence ID" value="OEY70941.1"/>
    <property type="molecule type" value="Genomic_DNA"/>
</dbReference>
<feature type="transmembrane region" description="Helical" evidence="1">
    <location>
        <begin position="293"/>
        <end position="316"/>
    </location>
</feature>
<dbReference type="STRING" id="1628148.BI198_04320"/>
<protein>
    <submittedName>
        <fullName evidence="6">Diguanylate cyclase</fullName>
    </submittedName>
</protein>
<dbReference type="InterPro" id="IPR043128">
    <property type="entry name" value="Rev_trsase/Diguanyl_cyclase"/>
</dbReference>
<dbReference type="Gene3D" id="2.60.40.2380">
    <property type="match status" value="1"/>
</dbReference>
<sequence>MPSVAFHAEVNHVNHSAESNQKIANLYFQITDADVQLQEILASPAYHHKFQFVTDKQQVQFKQYQAVWFFARVQNTDYRTINRLLEYHFPPADKVEIYQVDRHKQDFKLLSRTGNEYPFSERTLPYRGYAANINLARGEEVDIYIKVQDAAIIPSNIRLWQPEAFIEHQQHTAMFDGMLQGVLWLLAAYNLLLLYRSRDKIYLYNGIFFISFALTIAILNGMAFAVLWPQYPEINQATIYLSVGMTMLMFNLAIRHALSHYMTGIWNWSNIVSSISALLLLFSPLYASGELRLLILFSCLSWVLASNFILALRLIISGQQQSKRFIWVSIFTLISAVLLTTTQAGYLNDLLIWPYTLLALVIFSLALSSFNLKNITENKATENKDAQIFELMQYHDIFHNAVEGMFITTVDGKLLNANTALQTILGYNSLSEMKKATETNGMAIFYADPNDRVEMVAQLQTGRNRNFEAPALRADSTPFWALMSARLAYGQQQDRAFIHGSVIDITEQKQANEKLAYLANHDPLTALYNRHYFEQQIHSLFTAIPTVAGSILFVDIDQFRLVNDSCSHSAGDALLKQISELFKHYIDVSYTLARLDGDEFGILLVDRNINEAFALAYSLLDAMKEFRFIWQGNVFSISICIGLTELTLQDSNADTVIKRAAAACTIAKEKGHNRIQLYDAEDLDTQRHQDEINWVAQLRQAIELDQFVLFQQTIKPLSVTEAGLHYEILLRLRTADNNLISPDSFISSAERYGLMPLIDRWVIKQYFHWLQQHPTHIKQLTMCCINLSGSSLTDSSFKHDVQKLFNDYSIPYKLICFEITETVAIVNLHNTLDFINHFRQQGCQFALDDFGSGFSSYGYLKNFPADYIKIDGHFVRDLLNDQYDKAIVKSIHDIAKAMGIRTVAEYVENDQILQAVQQLGIDYAQGYAIAKPQPLADLLK</sequence>
<dbReference type="PANTHER" id="PTHR44757:SF4">
    <property type="entry name" value="DIGUANYLATE CYCLASE DGCE-RELATED"/>
    <property type="match status" value="1"/>
</dbReference>
<evidence type="ECO:0000313" key="6">
    <source>
        <dbReference type="EMBL" id="OEY70941.1"/>
    </source>
</evidence>
<feature type="transmembrane region" description="Helical" evidence="1">
    <location>
        <begin position="177"/>
        <end position="195"/>
    </location>
</feature>
<dbReference type="InterPro" id="IPR001633">
    <property type="entry name" value="EAL_dom"/>
</dbReference>
<evidence type="ECO:0000259" key="2">
    <source>
        <dbReference type="PROSITE" id="PS50112"/>
    </source>
</evidence>
<dbReference type="Proteomes" id="UP000242258">
    <property type="component" value="Unassembled WGS sequence"/>
</dbReference>
<organism evidence="6 7">
    <name type="scientific">Rheinheimera salexigens</name>
    <dbReference type="NCBI Taxonomy" id="1628148"/>
    <lineage>
        <taxon>Bacteria</taxon>
        <taxon>Pseudomonadati</taxon>
        <taxon>Pseudomonadota</taxon>
        <taxon>Gammaproteobacteria</taxon>
        <taxon>Chromatiales</taxon>
        <taxon>Chromatiaceae</taxon>
        <taxon>Rheinheimera</taxon>
    </lineage>
</organism>
<dbReference type="InterPro" id="IPR000014">
    <property type="entry name" value="PAS"/>
</dbReference>
<dbReference type="Pfam" id="PF00990">
    <property type="entry name" value="GGDEF"/>
    <property type="match status" value="1"/>
</dbReference>
<evidence type="ECO:0000259" key="5">
    <source>
        <dbReference type="PROSITE" id="PS50887"/>
    </source>
</evidence>
<feature type="transmembrane region" description="Helical" evidence="1">
    <location>
        <begin position="265"/>
        <end position="287"/>
    </location>
</feature>
<keyword evidence="7" id="KW-1185">Reference proteome</keyword>
<dbReference type="Pfam" id="PF13426">
    <property type="entry name" value="PAS_9"/>
    <property type="match status" value="1"/>
</dbReference>
<evidence type="ECO:0000259" key="4">
    <source>
        <dbReference type="PROSITE" id="PS50883"/>
    </source>
</evidence>